<keyword evidence="2" id="KW-0813">Transport</keyword>
<name>A0ABT1ND78_9FIRM</name>
<evidence type="ECO:0000256" key="9">
    <source>
        <dbReference type="SAM" id="Phobius"/>
    </source>
</evidence>
<sequence>MNISVFKKAGNALVSAQRFIGVLLAFVAASLVVYQVILRYVFKAPLMGIEELLIFPTIWLYMIGGANASQQRNHIECGILTLYMKREGTIKLFNACKSLFSMIVSLWLTYWAYWFFIYSYSKWKLSDILYIPMFYGESALFIGLVFMSIYAIIDFYMDGRAFIHYFKSKAEGGNN</sequence>
<feature type="transmembrane region" description="Helical" evidence="9">
    <location>
        <begin position="20"/>
        <end position="42"/>
    </location>
</feature>
<keyword evidence="7 9" id="KW-0472">Membrane</keyword>
<gene>
    <name evidence="11" type="ORF">LJD61_06545</name>
</gene>
<organism evidence="11 12">
    <name type="scientific">Lutispora saccharofermentans</name>
    <dbReference type="NCBI Taxonomy" id="3024236"/>
    <lineage>
        <taxon>Bacteria</taxon>
        <taxon>Bacillati</taxon>
        <taxon>Bacillota</taxon>
        <taxon>Clostridia</taxon>
        <taxon>Lutisporales</taxon>
        <taxon>Lutisporaceae</taxon>
        <taxon>Lutispora</taxon>
    </lineage>
</organism>
<keyword evidence="6 9" id="KW-1133">Transmembrane helix</keyword>
<keyword evidence="4" id="KW-0997">Cell inner membrane</keyword>
<comment type="caution">
    <text evidence="11">The sequence shown here is derived from an EMBL/GenBank/DDBJ whole genome shotgun (WGS) entry which is preliminary data.</text>
</comment>
<comment type="similarity">
    <text evidence="8">Belongs to the TRAP transporter small permease family.</text>
</comment>
<evidence type="ECO:0000313" key="11">
    <source>
        <dbReference type="EMBL" id="MCQ1529208.1"/>
    </source>
</evidence>
<evidence type="ECO:0000256" key="7">
    <source>
        <dbReference type="ARBA" id="ARBA00023136"/>
    </source>
</evidence>
<dbReference type="InterPro" id="IPR007387">
    <property type="entry name" value="TRAP_DctQ"/>
</dbReference>
<dbReference type="EMBL" id="JAJEKE010000004">
    <property type="protein sequence ID" value="MCQ1529208.1"/>
    <property type="molecule type" value="Genomic_DNA"/>
</dbReference>
<keyword evidence="12" id="KW-1185">Reference proteome</keyword>
<dbReference type="PANTHER" id="PTHR35011">
    <property type="entry name" value="2,3-DIKETO-L-GULONATE TRAP TRANSPORTER SMALL PERMEASE PROTEIN YIAM"/>
    <property type="match status" value="1"/>
</dbReference>
<keyword evidence="5 9" id="KW-0812">Transmembrane</keyword>
<proteinExistence type="inferred from homology"/>
<dbReference type="Pfam" id="PF04290">
    <property type="entry name" value="DctQ"/>
    <property type="match status" value="1"/>
</dbReference>
<evidence type="ECO:0000256" key="2">
    <source>
        <dbReference type="ARBA" id="ARBA00022448"/>
    </source>
</evidence>
<evidence type="ECO:0000256" key="6">
    <source>
        <dbReference type="ARBA" id="ARBA00022989"/>
    </source>
</evidence>
<evidence type="ECO:0000256" key="4">
    <source>
        <dbReference type="ARBA" id="ARBA00022519"/>
    </source>
</evidence>
<dbReference type="RefSeq" id="WP_255226728.1">
    <property type="nucleotide sequence ID" value="NZ_JAJEKE010000004.1"/>
</dbReference>
<dbReference type="InterPro" id="IPR055348">
    <property type="entry name" value="DctQ"/>
</dbReference>
<reference evidence="11 12" key="1">
    <citation type="submission" date="2021-10" db="EMBL/GenBank/DDBJ databases">
        <title>Lutispora strain m25 sp. nov., a thermophilic, non-spore-forming bacterium isolated from a lab-scale methanogenic bioreactor digesting anaerobic sludge.</title>
        <authorList>
            <person name="El Houari A."/>
            <person name="Mcdonald J."/>
        </authorList>
    </citation>
    <scope>NUCLEOTIDE SEQUENCE [LARGE SCALE GENOMIC DNA]</scope>
    <source>
        <strain evidence="12">m25</strain>
    </source>
</reference>
<feature type="domain" description="Tripartite ATP-independent periplasmic transporters DctQ component" evidence="10">
    <location>
        <begin position="30"/>
        <end position="156"/>
    </location>
</feature>
<comment type="subcellular location">
    <subcellularLocation>
        <location evidence="1">Cell inner membrane</location>
        <topology evidence="1">Multi-pass membrane protein</topology>
    </subcellularLocation>
</comment>
<evidence type="ECO:0000313" key="12">
    <source>
        <dbReference type="Proteomes" id="UP001651880"/>
    </source>
</evidence>
<dbReference type="Proteomes" id="UP001651880">
    <property type="component" value="Unassembled WGS sequence"/>
</dbReference>
<evidence type="ECO:0000256" key="3">
    <source>
        <dbReference type="ARBA" id="ARBA00022475"/>
    </source>
</evidence>
<evidence type="ECO:0000256" key="8">
    <source>
        <dbReference type="ARBA" id="ARBA00038436"/>
    </source>
</evidence>
<feature type="transmembrane region" description="Helical" evidence="9">
    <location>
        <begin position="99"/>
        <end position="118"/>
    </location>
</feature>
<dbReference type="PANTHER" id="PTHR35011:SF2">
    <property type="entry name" value="2,3-DIKETO-L-GULONATE TRAP TRANSPORTER SMALL PERMEASE PROTEIN YIAM"/>
    <property type="match status" value="1"/>
</dbReference>
<keyword evidence="3" id="KW-1003">Cell membrane</keyword>
<protein>
    <submittedName>
        <fullName evidence="11">TRAP transporter small permease subunit</fullName>
    </submittedName>
</protein>
<evidence type="ECO:0000259" key="10">
    <source>
        <dbReference type="Pfam" id="PF04290"/>
    </source>
</evidence>
<evidence type="ECO:0000256" key="5">
    <source>
        <dbReference type="ARBA" id="ARBA00022692"/>
    </source>
</evidence>
<accession>A0ABT1ND78</accession>
<feature type="transmembrane region" description="Helical" evidence="9">
    <location>
        <begin position="138"/>
        <end position="157"/>
    </location>
</feature>
<evidence type="ECO:0000256" key="1">
    <source>
        <dbReference type="ARBA" id="ARBA00004429"/>
    </source>
</evidence>